<feature type="compositionally biased region" description="Low complexity" evidence="1">
    <location>
        <begin position="456"/>
        <end position="466"/>
    </location>
</feature>
<feature type="compositionally biased region" description="Pro residues" evidence="1">
    <location>
        <begin position="215"/>
        <end position="270"/>
    </location>
</feature>
<protein>
    <submittedName>
        <fullName evidence="3">Uncharacterized protein</fullName>
    </submittedName>
</protein>
<evidence type="ECO:0000256" key="1">
    <source>
        <dbReference type="SAM" id="MobiDB-lite"/>
    </source>
</evidence>
<sequence>MKLPSSSSLIFATLAVSSSSSSLAAPTSDVPPSAGGLSASTSNKNVRSPMRDQVSMSRRAEQDQQGGTVEASSLLCDTVGDVLGITNGLLNTVGGIVKPIPLVGDIAGGVLHTVEGLSVPVMKLINCPNGVQAALAIANIEDPQGGSQESASARSFDPDQSDGPSTPPPSPDLSGESHSSRLLIPLIYRYNHLSIPLIYRCNHLLTLAHPPVQPPVDPSHPPVHPPIDPTHPPVDPPVDPAHPPVTPPVQPPVDPSHPPVQLPVKPPVEPPVKAAGEDMPTSSSSSAQGRVTPVGPPKLPVGPPEPPVAPPEAPVEPPVKPPVKLPVGSSHEVGSDSSLPVEPPVSPPVQQKNIRRGIHPVRTTKQTAGKVKNSIPPPVGGKKPGMKGGARDSADTPTGPQRRSRFQARSDSKDKAPVSPDDAPHKKPPVSPGDVADHAPVKPPVPGKHRHHHSSSETATSTVAKETFTDTAKHSTHTHASS</sequence>
<feature type="chain" id="PRO_5045516329" evidence="2">
    <location>
        <begin position="25"/>
        <end position="482"/>
    </location>
</feature>
<keyword evidence="2" id="KW-0732">Signal</keyword>
<feature type="signal peptide" evidence="2">
    <location>
        <begin position="1"/>
        <end position="24"/>
    </location>
</feature>
<feature type="region of interest" description="Disordered" evidence="1">
    <location>
        <begin position="143"/>
        <end position="177"/>
    </location>
</feature>
<proteinExistence type="predicted"/>
<dbReference type="PRINTS" id="PR01217">
    <property type="entry name" value="PRICHEXTENSN"/>
</dbReference>
<feature type="compositionally biased region" description="Pro residues" evidence="1">
    <location>
        <begin position="294"/>
        <end position="324"/>
    </location>
</feature>
<name>A0ABR3A4K7_9AGAR</name>
<gene>
    <name evidence="3" type="ORF">AAF712_004513</name>
</gene>
<feature type="region of interest" description="Disordered" evidence="1">
    <location>
        <begin position="215"/>
        <end position="482"/>
    </location>
</feature>
<dbReference type="EMBL" id="JBBXMP010000018">
    <property type="protein sequence ID" value="KAL0068435.1"/>
    <property type="molecule type" value="Genomic_DNA"/>
</dbReference>
<organism evidence="3 4">
    <name type="scientific">Marasmius tenuissimus</name>
    <dbReference type="NCBI Taxonomy" id="585030"/>
    <lineage>
        <taxon>Eukaryota</taxon>
        <taxon>Fungi</taxon>
        <taxon>Dikarya</taxon>
        <taxon>Basidiomycota</taxon>
        <taxon>Agaricomycotina</taxon>
        <taxon>Agaricomycetes</taxon>
        <taxon>Agaricomycetidae</taxon>
        <taxon>Agaricales</taxon>
        <taxon>Marasmiineae</taxon>
        <taxon>Marasmiaceae</taxon>
        <taxon>Marasmius</taxon>
    </lineage>
</organism>
<feature type="region of interest" description="Disordered" evidence="1">
    <location>
        <begin position="18"/>
        <end position="69"/>
    </location>
</feature>
<evidence type="ECO:0000256" key="2">
    <source>
        <dbReference type="SAM" id="SignalP"/>
    </source>
</evidence>
<evidence type="ECO:0000313" key="4">
    <source>
        <dbReference type="Proteomes" id="UP001437256"/>
    </source>
</evidence>
<feature type="compositionally biased region" description="Polar residues" evidence="1">
    <location>
        <begin position="280"/>
        <end position="289"/>
    </location>
</feature>
<evidence type="ECO:0000313" key="3">
    <source>
        <dbReference type="EMBL" id="KAL0068435.1"/>
    </source>
</evidence>
<reference evidence="3 4" key="1">
    <citation type="submission" date="2024-05" db="EMBL/GenBank/DDBJ databases">
        <title>A draft genome resource for the thread blight pathogen Marasmius tenuissimus strain MS-2.</title>
        <authorList>
            <person name="Yulfo-Soto G.E."/>
            <person name="Baruah I.K."/>
            <person name="Amoako-Attah I."/>
            <person name="Bukari Y."/>
            <person name="Meinhardt L.W."/>
            <person name="Bailey B.A."/>
            <person name="Cohen S.P."/>
        </authorList>
    </citation>
    <scope>NUCLEOTIDE SEQUENCE [LARGE SCALE GENOMIC DNA]</scope>
    <source>
        <strain evidence="3 4">MS-2</strain>
    </source>
</reference>
<keyword evidence="4" id="KW-1185">Reference proteome</keyword>
<dbReference type="Proteomes" id="UP001437256">
    <property type="component" value="Unassembled WGS sequence"/>
</dbReference>
<comment type="caution">
    <text evidence="3">The sequence shown here is derived from an EMBL/GenBank/DDBJ whole genome shotgun (WGS) entry which is preliminary data.</text>
</comment>
<accession>A0ABR3A4K7</accession>